<organism evidence="4">
    <name type="scientific">freshwater metagenome</name>
    <dbReference type="NCBI Taxonomy" id="449393"/>
    <lineage>
        <taxon>unclassified sequences</taxon>
        <taxon>metagenomes</taxon>
        <taxon>ecological metagenomes</taxon>
    </lineage>
</organism>
<dbReference type="EMBL" id="CAEZYK010000068">
    <property type="protein sequence ID" value="CAB4728566.1"/>
    <property type="molecule type" value="Genomic_DNA"/>
</dbReference>
<evidence type="ECO:0000313" key="3">
    <source>
        <dbReference type="EMBL" id="CAB4974188.1"/>
    </source>
</evidence>
<proteinExistence type="predicted"/>
<dbReference type="EMBL" id="CAFBOF010000010">
    <property type="protein sequence ID" value="CAB4974188.1"/>
    <property type="molecule type" value="Genomic_DNA"/>
</dbReference>
<protein>
    <submittedName>
        <fullName evidence="4">Unannotated protein</fullName>
    </submittedName>
</protein>
<evidence type="ECO:0000313" key="2">
    <source>
        <dbReference type="EMBL" id="CAB4728566.1"/>
    </source>
</evidence>
<sequence length="233" mass="24175">MTLILGLDTSTNFVGVALADNGTTVAAESHFAARQHAEVMAPTIVDVLSSAGVTPHDLAAIAVGIGPGLFTGLRVGVTTALVMAQALDIPLLAVSSLELMAAGLGEVTREIVAVFDAKRGEVFYASFRAGDPTPVRLSVDAVVDPTELVDQLMARASDLVLLGDAVSAYPEIFARLAHAEVAETDFWVPSVTALVGIAASRLARGEVDPLESVVPNYLRTSDAVIPTGRKGSR</sequence>
<dbReference type="NCBIfam" id="TIGR03725">
    <property type="entry name" value="T6A_YeaZ"/>
    <property type="match status" value="1"/>
</dbReference>
<gene>
    <name evidence="2" type="ORF">UFOPK2683_01132</name>
    <name evidence="3" type="ORF">UFOPK3897_00708</name>
    <name evidence="4" type="ORF">UFOPK4121_01180</name>
</gene>
<dbReference type="Gene3D" id="3.30.420.40">
    <property type="match status" value="2"/>
</dbReference>
<feature type="domain" description="Gcp-like" evidence="1">
    <location>
        <begin position="31"/>
        <end position="225"/>
    </location>
</feature>
<dbReference type="AlphaFoldDB" id="A0A6J7RKN5"/>
<accession>A0A6J7RKN5</accession>
<evidence type="ECO:0000259" key="1">
    <source>
        <dbReference type="Pfam" id="PF00814"/>
    </source>
</evidence>
<dbReference type="InterPro" id="IPR043129">
    <property type="entry name" value="ATPase_NBD"/>
</dbReference>
<dbReference type="SUPFAM" id="SSF53067">
    <property type="entry name" value="Actin-like ATPase domain"/>
    <property type="match status" value="2"/>
</dbReference>
<reference evidence="4" key="1">
    <citation type="submission" date="2020-05" db="EMBL/GenBank/DDBJ databases">
        <authorList>
            <person name="Chiriac C."/>
            <person name="Salcher M."/>
            <person name="Ghai R."/>
            <person name="Kavagutti S V."/>
        </authorList>
    </citation>
    <scope>NUCLEOTIDE SEQUENCE</scope>
</reference>
<dbReference type="PANTHER" id="PTHR11735">
    <property type="entry name" value="TRNA N6-ADENOSINE THREONYLCARBAMOYLTRANSFERASE"/>
    <property type="match status" value="1"/>
</dbReference>
<dbReference type="EMBL" id="CAFBPQ010000041">
    <property type="protein sequence ID" value="CAB5029028.1"/>
    <property type="molecule type" value="Genomic_DNA"/>
</dbReference>
<dbReference type="GO" id="GO:0002949">
    <property type="term" value="P:tRNA threonylcarbamoyladenosine modification"/>
    <property type="evidence" value="ECO:0007669"/>
    <property type="project" value="InterPro"/>
</dbReference>
<dbReference type="InterPro" id="IPR000905">
    <property type="entry name" value="Gcp-like_dom"/>
</dbReference>
<dbReference type="GO" id="GO:0005829">
    <property type="term" value="C:cytosol"/>
    <property type="evidence" value="ECO:0007669"/>
    <property type="project" value="TreeGrafter"/>
</dbReference>
<dbReference type="InterPro" id="IPR022496">
    <property type="entry name" value="T6A_TsaB"/>
</dbReference>
<dbReference type="CDD" id="cd24032">
    <property type="entry name" value="ASKHA_NBD_TsaB"/>
    <property type="match status" value="1"/>
</dbReference>
<name>A0A6J7RKN5_9ZZZZ</name>
<evidence type="ECO:0000313" key="4">
    <source>
        <dbReference type="EMBL" id="CAB5029028.1"/>
    </source>
</evidence>
<dbReference type="Pfam" id="PF00814">
    <property type="entry name" value="TsaD"/>
    <property type="match status" value="1"/>
</dbReference>
<dbReference type="PANTHER" id="PTHR11735:SF11">
    <property type="entry name" value="TRNA THREONYLCARBAMOYLADENOSINE BIOSYNTHESIS PROTEIN TSAB"/>
    <property type="match status" value="1"/>
</dbReference>